<evidence type="ECO:0000313" key="1">
    <source>
        <dbReference type="EMBL" id="RRT47334.1"/>
    </source>
</evidence>
<name>A0A426Y6I8_ENSVE</name>
<sequence length="117" mass="13648">MLFRLWMRQRHDLGDDTSVSLTEKLPVLLVPHQHIVIHFVFFFGYSVVYHQHLQWMDHLHNNHLPEQGDSVDGSRKRSLKVHLRKQSFLLDRSHCCEGRNQLGPGQINQDTVGCLGL</sequence>
<proteinExistence type="predicted"/>
<comment type="caution">
    <text evidence="1">The sequence shown here is derived from an EMBL/GenBank/DDBJ whole genome shotgun (WGS) entry which is preliminary data.</text>
</comment>
<reference evidence="1 2" key="1">
    <citation type="journal article" date="2014" name="Agronomy (Basel)">
        <title>A Draft Genome Sequence for Ensete ventricosum, the Drought-Tolerant Tree Against Hunger.</title>
        <authorList>
            <person name="Harrison J."/>
            <person name="Moore K.A."/>
            <person name="Paszkiewicz K."/>
            <person name="Jones T."/>
            <person name="Grant M."/>
            <person name="Ambacheew D."/>
            <person name="Muzemil S."/>
            <person name="Studholme D.J."/>
        </authorList>
    </citation>
    <scope>NUCLEOTIDE SEQUENCE [LARGE SCALE GENOMIC DNA]</scope>
</reference>
<dbReference type="AlphaFoldDB" id="A0A426Y6I8"/>
<gene>
    <name evidence="1" type="ORF">B296_00042271</name>
</gene>
<dbReference type="EMBL" id="AMZH03014613">
    <property type="protein sequence ID" value="RRT47334.1"/>
    <property type="molecule type" value="Genomic_DNA"/>
</dbReference>
<dbReference type="Proteomes" id="UP000287651">
    <property type="component" value="Unassembled WGS sequence"/>
</dbReference>
<protein>
    <submittedName>
        <fullName evidence="1">Uncharacterized protein</fullName>
    </submittedName>
</protein>
<evidence type="ECO:0000313" key="2">
    <source>
        <dbReference type="Proteomes" id="UP000287651"/>
    </source>
</evidence>
<accession>A0A426Y6I8</accession>
<organism evidence="1 2">
    <name type="scientific">Ensete ventricosum</name>
    <name type="common">Abyssinian banana</name>
    <name type="synonym">Musa ensete</name>
    <dbReference type="NCBI Taxonomy" id="4639"/>
    <lineage>
        <taxon>Eukaryota</taxon>
        <taxon>Viridiplantae</taxon>
        <taxon>Streptophyta</taxon>
        <taxon>Embryophyta</taxon>
        <taxon>Tracheophyta</taxon>
        <taxon>Spermatophyta</taxon>
        <taxon>Magnoliopsida</taxon>
        <taxon>Liliopsida</taxon>
        <taxon>Zingiberales</taxon>
        <taxon>Musaceae</taxon>
        <taxon>Ensete</taxon>
    </lineage>
</organism>